<evidence type="ECO:0000313" key="1">
    <source>
        <dbReference type="EMBL" id="GIX85144.1"/>
    </source>
</evidence>
<gene>
    <name evidence="1" type="ORF">CEXT_220561</name>
</gene>
<comment type="caution">
    <text evidence="1">The sequence shown here is derived from an EMBL/GenBank/DDBJ whole genome shotgun (WGS) entry which is preliminary data.</text>
</comment>
<accession>A0AAV4NL94</accession>
<dbReference type="EMBL" id="BPLR01021030">
    <property type="protein sequence ID" value="GIX85144.1"/>
    <property type="molecule type" value="Genomic_DNA"/>
</dbReference>
<organism evidence="1 2">
    <name type="scientific">Caerostris extrusa</name>
    <name type="common">Bark spider</name>
    <name type="synonym">Caerostris bankana</name>
    <dbReference type="NCBI Taxonomy" id="172846"/>
    <lineage>
        <taxon>Eukaryota</taxon>
        <taxon>Metazoa</taxon>
        <taxon>Ecdysozoa</taxon>
        <taxon>Arthropoda</taxon>
        <taxon>Chelicerata</taxon>
        <taxon>Arachnida</taxon>
        <taxon>Araneae</taxon>
        <taxon>Araneomorphae</taxon>
        <taxon>Entelegynae</taxon>
        <taxon>Araneoidea</taxon>
        <taxon>Araneidae</taxon>
        <taxon>Caerostris</taxon>
    </lineage>
</organism>
<proteinExistence type="predicted"/>
<protein>
    <recommendedName>
        <fullName evidence="3">Secreted protein</fullName>
    </recommendedName>
</protein>
<dbReference type="AlphaFoldDB" id="A0AAV4NL94"/>
<reference evidence="1 2" key="1">
    <citation type="submission" date="2021-06" db="EMBL/GenBank/DDBJ databases">
        <title>Caerostris extrusa draft genome.</title>
        <authorList>
            <person name="Kono N."/>
            <person name="Arakawa K."/>
        </authorList>
    </citation>
    <scope>NUCLEOTIDE SEQUENCE [LARGE SCALE GENOMIC DNA]</scope>
</reference>
<keyword evidence="2" id="KW-1185">Reference proteome</keyword>
<name>A0AAV4NL94_CAEEX</name>
<evidence type="ECO:0008006" key="3">
    <source>
        <dbReference type="Google" id="ProtNLM"/>
    </source>
</evidence>
<evidence type="ECO:0000313" key="2">
    <source>
        <dbReference type="Proteomes" id="UP001054945"/>
    </source>
</evidence>
<dbReference type="Proteomes" id="UP001054945">
    <property type="component" value="Unassembled WGS sequence"/>
</dbReference>
<sequence length="89" mass="9932">MNIHASSLSFFLRRKTQNICCLLLSATPWPFSNVGWGNSGVGWLRWGFVKRDTATQCDCFVDMFDLPPTPSGFGISPVNGIFFQLGSRK</sequence>